<evidence type="ECO:0000313" key="2">
    <source>
        <dbReference type="EMBL" id="KAG5458413.1"/>
    </source>
</evidence>
<dbReference type="OrthoDB" id="5088132at2759"/>
<dbReference type="Proteomes" id="UP000673691">
    <property type="component" value="Unassembled WGS sequence"/>
</dbReference>
<proteinExistence type="predicted"/>
<feature type="non-terminal residue" evidence="2">
    <location>
        <position position="221"/>
    </location>
</feature>
<gene>
    <name evidence="2" type="ORF">BJ554DRAFT_1363</name>
</gene>
<dbReference type="Pfam" id="PF03732">
    <property type="entry name" value="Retrotrans_gag"/>
    <property type="match status" value="1"/>
</dbReference>
<dbReference type="EMBL" id="JAEFCI010008514">
    <property type="protein sequence ID" value="KAG5458413.1"/>
    <property type="molecule type" value="Genomic_DNA"/>
</dbReference>
<evidence type="ECO:0000259" key="1">
    <source>
        <dbReference type="Pfam" id="PF03732"/>
    </source>
</evidence>
<feature type="domain" description="Retrotransposon gag" evidence="1">
    <location>
        <begin position="12"/>
        <end position="83"/>
    </location>
</feature>
<reference evidence="2 3" key="1">
    <citation type="journal article" name="Sci. Rep.">
        <title>Genome-scale phylogenetic analyses confirm Olpidium as the closest living zoosporic fungus to the non-flagellated, terrestrial fungi.</title>
        <authorList>
            <person name="Chang Y."/>
            <person name="Rochon D."/>
            <person name="Sekimoto S."/>
            <person name="Wang Y."/>
            <person name="Chovatia M."/>
            <person name="Sandor L."/>
            <person name="Salamov A."/>
            <person name="Grigoriev I.V."/>
            <person name="Stajich J.E."/>
            <person name="Spatafora J.W."/>
        </authorList>
    </citation>
    <scope>NUCLEOTIDE SEQUENCE [LARGE SCALE GENOMIC DNA]</scope>
    <source>
        <strain evidence="2">S191</strain>
    </source>
</reference>
<comment type="caution">
    <text evidence="2">The sequence shown here is derived from an EMBL/GenBank/DDBJ whole genome shotgun (WGS) entry which is preliminary data.</text>
</comment>
<dbReference type="InterPro" id="IPR005162">
    <property type="entry name" value="Retrotrans_gag_dom"/>
</dbReference>
<sequence>MVTAGSEILATSLNRPYGWEEFRREFLHRFRDPQAEENARVKLHKLQQTGSAKKYTEEFKRLAACISDLTESNKLQTYKHGLKADLRRDLTVMKVRDFGTVIREAEELSEIMFQEKMQASEDHPRCEKVSKASEKVAKVSEKLRDRKDARVFLLQTTRAHRCGLSVEAKKLESGALAGGARPCTGWNASEPASFDVDATVDDIPVVATIDSGCTGILVSKE</sequence>
<keyword evidence="3" id="KW-1185">Reference proteome</keyword>
<name>A0A8H7ZRP7_9FUNG</name>
<accession>A0A8H7ZRP7</accession>
<evidence type="ECO:0000313" key="3">
    <source>
        <dbReference type="Proteomes" id="UP000673691"/>
    </source>
</evidence>
<dbReference type="AlphaFoldDB" id="A0A8H7ZRP7"/>
<organism evidence="2 3">
    <name type="scientific">Olpidium bornovanus</name>
    <dbReference type="NCBI Taxonomy" id="278681"/>
    <lineage>
        <taxon>Eukaryota</taxon>
        <taxon>Fungi</taxon>
        <taxon>Fungi incertae sedis</taxon>
        <taxon>Olpidiomycota</taxon>
        <taxon>Olpidiomycotina</taxon>
        <taxon>Olpidiomycetes</taxon>
        <taxon>Olpidiales</taxon>
        <taxon>Olpidiaceae</taxon>
        <taxon>Olpidium</taxon>
    </lineage>
</organism>
<protein>
    <recommendedName>
        <fullName evidence="1">Retrotransposon gag domain-containing protein</fullName>
    </recommendedName>
</protein>